<keyword evidence="6" id="KW-0851">Voltage-gated channel</keyword>
<dbReference type="EMBL" id="CAUYUJ010015404">
    <property type="protein sequence ID" value="CAK0853563.1"/>
    <property type="molecule type" value="Genomic_DNA"/>
</dbReference>
<feature type="transmembrane region" description="Helical" evidence="14">
    <location>
        <begin position="348"/>
        <end position="372"/>
    </location>
</feature>
<evidence type="ECO:0000313" key="20">
    <source>
        <dbReference type="Proteomes" id="UP001189429"/>
    </source>
</evidence>
<comment type="subcellular location">
    <subcellularLocation>
        <location evidence="1">Membrane</location>
        <topology evidence="1">Multi-pass membrane protein</topology>
    </subcellularLocation>
</comment>
<keyword evidence="7" id="KW-0630">Potassium</keyword>
<evidence type="ECO:0000256" key="7">
    <source>
        <dbReference type="ARBA" id="ARBA00022958"/>
    </source>
</evidence>
<feature type="region of interest" description="Disordered" evidence="13">
    <location>
        <begin position="1171"/>
        <end position="1213"/>
    </location>
</feature>
<evidence type="ECO:0000259" key="15">
    <source>
        <dbReference type="Pfam" id="PF03493"/>
    </source>
</evidence>
<dbReference type="InterPro" id="IPR003929">
    <property type="entry name" value="K_chnl_BK_asu"/>
</dbReference>
<feature type="domain" description="RCK N-terminal" evidence="18">
    <location>
        <begin position="388"/>
        <end position="514"/>
    </location>
</feature>
<evidence type="ECO:0000256" key="12">
    <source>
        <dbReference type="ARBA" id="ARBA00034430"/>
    </source>
</evidence>
<evidence type="ECO:0000256" key="10">
    <source>
        <dbReference type="ARBA" id="ARBA00023136"/>
    </source>
</evidence>
<evidence type="ECO:0000256" key="5">
    <source>
        <dbReference type="ARBA" id="ARBA00022826"/>
    </source>
</evidence>
<evidence type="ECO:0000256" key="6">
    <source>
        <dbReference type="ARBA" id="ARBA00022882"/>
    </source>
</evidence>
<dbReference type="Gene3D" id="1.10.287.70">
    <property type="match status" value="1"/>
</dbReference>
<reference evidence="19" key="1">
    <citation type="submission" date="2023-10" db="EMBL/GenBank/DDBJ databases">
        <authorList>
            <person name="Chen Y."/>
            <person name="Shah S."/>
            <person name="Dougan E. K."/>
            <person name="Thang M."/>
            <person name="Chan C."/>
        </authorList>
    </citation>
    <scope>NUCLEOTIDE SEQUENCE [LARGE SCALE GENOMIC DNA]</scope>
</reference>
<evidence type="ECO:0000256" key="4">
    <source>
        <dbReference type="ARBA" id="ARBA00022692"/>
    </source>
</evidence>
<dbReference type="Gene3D" id="3.40.50.720">
    <property type="entry name" value="NAD(P)-binding Rossmann-like Domain"/>
    <property type="match status" value="1"/>
</dbReference>
<dbReference type="PANTHER" id="PTHR10027:SF10">
    <property type="entry name" value="SLOWPOKE 2, ISOFORM D"/>
    <property type="match status" value="1"/>
</dbReference>
<organism evidence="19 20">
    <name type="scientific">Prorocentrum cordatum</name>
    <dbReference type="NCBI Taxonomy" id="2364126"/>
    <lineage>
        <taxon>Eukaryota</taxon>
        <taxon>Sar</taxon>
        <taxon>Alveolata</taxon>
        <taxon>Dinophyceae</taxon>
        <taxon>Prorocentrales</taxon>
        <taxon>Prorocentraceae</taxon>
        <taxon>Prorocentrum</taxon>
    </lineage>
</organism>
<keyword evidence="2" id="KW-0813">Transport</keyword>
<keyword evidence="20" id="KW-1185">Reference proteome</keyword>
<comment type="caution">
    <text evidence="19">The sequence shown here is derived from an EMBL/GenBank/DDBJ whole genome shotgun (WGS) entry which is preliminary data.</text>
</comment>
<dbReference type="Pfam" id="PF03493">
    <property type="entry name" value="BK_channel_a"/>
    <property type="match status" value="1"/>
</dbReference>
<keyword evidence="8 14" id="KW-1133">Transmembrane helix</keyword>
<feature type="transmembrane region" description="Helical" evidence="14">
    <location>
        <begin position="275"/>
        <end position="297"/>
    </location>
</feature>
<feature type="domain" description="Ca2+-activated K+ channel Slowpoke-like C-terminal" evidence="17">
    <location>
        <begin position="1069"/>
        <end position="1134"/>
    </location>
</feature>
<feature type="region of interest" description="Disordered" evidence="13">
    <location>
        <begin position="704"/>
        <end position="730"/>
    </location>
</feature>
<dbReference type="InterPro" id="IPR003148">
    <property type="entry name" value="RCK_N"/>
</dbReference>
<evidence type="ECO:0000259" key="17">
    <source>
        <dbReference type="Pfam" id="PF21014"/>
    </source>
</evidence>
<keyword evidence="11" id="KW-0407">Ion channel</keyword>
<dbReference type="Pfam" id="PF21014">
    <property type="entry name" value="Slowpoke_C"/>
    <property type="match status" value="1"/>
</dbReference>
<feature type="domain" description="Potassium channel" evidence="16">
    <location>
        <begin position="317"/>
        <end position="372"/>
    </location>
</feature>
<evidence type="ECO:0000256" key="3">
    <source>
        <dbReference type="ARBA" id="ARBA00022538"/>
    </source>
</evidence>
<keyword evidence="5" id="KW-0631">Potassium channel</keyword>
<dbReference type="InterPro" id="IPR047871">
    <property type="entry name" value="K_chnl_Slo-like"/>
</dbReference>
<keyword evidence="9" id="KW-0406">Ion transport</keyword>
<keyword evidence="3" id="KW-0633">Potassium transport</keyword>
<evidence type="ECO:0000259" key="18">
    <source>
        <dbReference type="Pfam" id="PF22614"/>
    </source>
</evidence>
<evidence type="ECO:0000256" key="2">
    <source>
        <dbReference type="ARBA" id="ARBA00022448"/>
    </source>
</evidence>
<evidence type="ECO:0000256" key="1">
    <source>
        <dbReference type="ARBA" id="ARBA00004141"/>
    </source>
</evidence>
<evidence type="ECO:0000259" key="16">
    <source>
        <dbReference type="Pfam" id="PF07885"/>
    </source>
</evidence>
<evidence type="ECO:0000313" key="19">
    <source>
        <dbReference type="EMBL" id="CAK0853563.1"/>
    </source>
</evidence>
<keyword evidence="4 14" id="KW-0812">Transmembrane</keyword>
<keyword evidence="10 14" id="KW-0472">Membrane</keyword>
<feature type="compositionally biased region" description="Basic and acidic residues" evidence="13">
    <location>
        <begin position="1171"/>
        <end position="1180"/>
    </location>
</feature>
<dbReference type="PANTHER" id="PTHR10027">
    <property type="entry name" value="CALCIUM-ACTIVATED POTASSIUM CHANNEL ALPHA CHAIN"/>
    <property type="match status" value="1"/>
</dbReference>
<evidence type="ECO:0000256" key="11">
    <source>
        <dbReference type="ARBA" id="ARBA00023303"/>
    </source>
</evidence>
<accession>A0ABN9U5A8</accession>
<name>A0ABN9U5A8_9DINO</name>
<dbReference type="Proteomes" id="UP001189429">
    <property type="component" value="Unassembled WGS sequence"/>
</dbReference>
<dbReference type="Pfam" id="PF07885">
    <property type="entry name" value="Ion_trans_2"/>
    <property type="match status" value="1"/>
</dbReference>
<gene>
    <name evidence="19" type="ORF">PCOR1329_LOCUS44981</name>
</gene>
<feature type="domain" description="Calcium-activated potassium channel BK alpha subunit" evidence="15">
    <location>
        <begin position="535"/>
        <end position="625"/>
    </location>
</feature>
<evidence type="ECO:0000256" key="9">
    <source>
        <dbReference type="ARBA" id="ARBA00023065"/>
    </source>
</evidence>
<comment type="catalytic activity">
    <reaction evidence="12">
        <text>K(+)(in) = K(+)(out)</text>
        <dbReference type="Rhea" id="RHEA:29463"/>
        <dbReference type="ChEBI" id="CHEBI:29103"/>
    </reaction>
</comment>
<evidence type="ECO:0000256" key="8">
    <source>
        <dbReference type="ARBA" id="ARBA00022989"/>
    </source>
</evidence>
<evidence type="ECO:0000256" key="13">
    <source>
        <dbReference type="SAM" id="MobiDB-lite"/>
    </source>
</evidence>
<feature type="transmembrane region" description="Helical" evidence="14">
    <location>
        <begin position="317"/>
        <end position="336"/>
    </location>
</feature>
<dbReference type="SUPFAM" id="SSF81324">
    <property type="entry name" value="Voltage-gated potassium channels"/>
    <property type="match status" value="1"/>
</dbReference>
<dbReference type="InterPro" id="IPR013099">
    <property type="entry name" value="K_chnl_dom"/>
</dbReference>
<feature type="region of interest" description="Disordered" evidence="13">
    <location>
        <begin position="972"/>
        <end position="1005"/>
    </location>
</feature>
<dbReference type="Pfam" id="PF22614">
    <property type="entry name" value="Slo-like_RCK"/>
    <property type="match status" value="1"/>
</dbReference>
<proteinExistence type="predicted"/>
<sequence>MGTVGEAKVTCSASAVLGGWPRAPRGSGRAMTSALAAARCCFPSSPCPSLGGTLTCRPVGNPADCAETAGDVFVTGDGFRAGLWHCEAPADSQDGLPGWSDTLWPFLVIPALALAGVAVLWLALGCVYKCLVGGRLHRFAVTYIGCLEHPQPRIPDFIFWVNALQIAVSTVEVAIFVSDTYVRAPQLAQLRLVEALGGFYCVVHVLVRGVQSEFKLQLAVDTLTVPHMLLSALAPSPDGWLSLKFLRSVAALQAWQQLQALGGVSKSENQEMRRLVLNFGLKCFCFLVCAACLILLLEVLGDPVDLRDGRIETDMGYIDFFLLTYWLIETLSTVGFGDYAPQTMPSKAVMIVCMLSGVTVFTLQLGSFMSIMDQERKGAGSFHKSYGKPHVVLLGGGVQQIDETFLLAFLEELFHESYRNSWPELVVLTLGTERVTRVQDLLSVSLDRETRHCVQCLDGSALHPPDLARCRCDSAQLVFVMADTTGAPDPIQEDNENILRAMSVSMRYPRSRVMVMLLAQESKSRALSVGLRPQHCFSVMEMKNGLFWRSTHCKGLVTMLSNLMMTTEDTAIEAPVLATYPWLQTYAEGQGHEVYGLLPESEFWGRPISEFVEQAYLRKGICILAAQIEGVVVLRPLRRLDAVSKDIVFFALAQDELMLHGIASLATDWTEVFTSNQMAMFKREDADAERENLFWRTQQARGSETWVQGEASAAAAQGVGPTEDEASQHPVVDTRSPISIGRVSRNHILRSQSVVRRFSLASAEDPWSAAASAVHAAGAERGDAEETTDAATLQLQRQRVFARRSSDLRMLTLQAERALNIKQRAYSRKFCLVLEGSGSWKQLVGFISERSAPFLPFRMPAIVLCPEMPPEGVQDALNMKADEELAVLVGNISDRRDLLVAGIDKSSIVVCLGHSESSVTAEAATALLDSDVVTLYRIVSQMAPPTCDMIFEFKRTRSFRLLPREQKLLKKAPQPEPLHHESQAAAAPALGGPGEWSRRSLGGHLGEPESAHLDPRFASGRLFAPHVLGALFARSFHTPGILEVMEALVTHRAEAEGRDEVAELVWLVKLWPEYAGKTYGDLFCARLSDAMHPAILLGIYRKCHGNTSLGNNGFVWTNPPKKTRLERTDMIYVLANQDFGRLAHTSNLLPHSPAGLTSLLLNKVAGFQDRRSRIDTDRESGLSGSPRSPRSPRRTPRSSGRTQRWSPRLSPRM</sequence>
<protein>
    <submittedName>
        <fullName evidence="19">Uncharacterized protein</fullName>
    </submittedName>
</protein>
<feature type="transmembrane region" description="Helical" evidence="14">
    <location>
        <begin position="103"/>
        <end position="128"/>
    </location>
</feature>
<dbReference type="InterPro" id="IPR048735">
    <property type="entry name" value="Slowpoke-like_C"/>
</dbReference>
<evidence type="ECO:0000256" key="14">
    <source>
        <dbReference type="SAM" id="Phobius"/>
    </source>
</evidence>